<proteinExistence type="predicted"/>
<dbReference type="Gene3D" id="1.20.1250.20">
    <property type="entry name" value="MFS general substrate transporter like domains"/>
    <property type="match status" value="2"/>
</dbReference>
<name>A0A7C3RLU8_DICTH</name>
<feature type="transmembrane region" description="Helical" evidence="6">
    <location>
        <begin position="293"/>
        <end position="314"/>
    </location>
</feature>
<evidence type="ECO:0000256" key="5">
    <source>
        <dbReference type="ARBA" id="ARBA00023136"/>
    </source>
</evidence>
<feature type="transmembrane region" description="Helical" evidence="6">
    <location>
        <begin position="99"/>
        <end position="121"/>
    </location>
</feature>
<evidence type="ECO:0000259" key="7">
    <source>
        <dbReference type="PROSITE" id="PS50850"/>
    </source>
</evidence>
<dbReference type="PANTHER" id="PTHR23505:SF79">
    <property type="entry name" value="PROTEIN SPINSTER"/>
    <property type="match status" value="1"/>
</dbReference>
<evidence type="ECO:0000256" key="1">
    <source>
        <dbReference type="ARBA" id="ARBA00004141"/>
    </source>
</evidence>
<keyword evidence="4 6" id="KW-1133">Transmembrane helix</keyword>
<feature type="transmembrane region" description="Helical" evidence="6">
    <location>
        <begin position="262"/>
        <end position="286"/>
    </location>
</feature>
<feature type="transmembrane region" description="Helical" evidence="6">
    <location>
        <begin position="402"/>
        <end position="425"/>
    </location>
</feature>
<feature type="transmembrane region" description="Helical" evidence="6">
    <location>
        <begin position="133"/>
        <end position="156"/>
    </location>
</feature>
<feature type="transmembrane region" description="Helical" evidence="6">
    <location>
        <begin position="320"/>
        <end position="338"/>
    </location>
</feature>
<comment type="subcellular location">
    <subcellularLocation>
        <location evidence="1">Membrane</location>
        <topology evidence="1">Multi-pass membrane protein</topology>
    </subcellularLocation>
</comment>
<evidence type="ECO:0000256" key="4">
    <source>
        <dbReference type="ARBA" id="ARBA00022989"/>
    </source>
</evidence>
<dbReference type="Pfam" id="PF07690">
    <property type="entry name" value="MFS_1"/>
    <property type="match status" value="1"/>
</dbReference>
<sequence>MKKGVRGFALSLIVLMMVFLNADQLVMSPFMDQIMKEFNVNFNHLGELGLVFTIFGAFISLFWGYFGDKINRKILFVTGILIGEIPCFLTAFAQNWTQFFILRVLTGIGVGVVFPLAFSIVSDLYKEEERGKATSIVASSLSLGVLIGVILSSLVYEYTGNFRLPFIVVSVPNWILALLYLFFIPNVERGYSEKGIEDLIKAGYVYPRTINIRDYANLVKIKTNLLLFLQGIAGTIPWGAIPYFLIAFLVGKRDLSQGQATFIYFLFGLGNLLGILLGGFIGGALYKKRPKYTPLFCSVSTILGATLAYIVFAYIPSKAFLNFALLGTLASFFSSLTGPNVKMMLMNVNVPENRTSIFSIFNLTDSVGTGIGRYIGGVLANVSINVPPERAIDLIKFSKLDFSLSISSIFWYPCGILLFLLVFFFEKELKDLYLKLENIKNSMKKQKGG</sequence>
<feature type="transmembrane region" description="Helical" evidence="6">
    <location>
        <begin position="74"/>
        <end position="93"/>
    </location>
</feature>
<comment type="caution">
    <text evidence="8">The sequence shown here is derived from an EMBL/GenBank/DDBJ whole genome shotgun (WGS) entry which is preliminary data.</text>
</comment>
<dbReference type="GO" id="GO:0016020">
    <property type="term" value="C:membrane"/>
    <property type="evidence" value="ECO:0007669"/>
    <property type="project" value="UniProtKB-SubCell"/>
</dbReference>
<gene>
    <name evidence="8" type="ORF">ENW00_03970</name>
</gene>
<dbReference type="InterPro" id="IPR044770">
    <property type="entry name" value="MFS_spinster-like"/>
</dbReference>
<dbReference type="InterPro" id="IPR020846">
    <property type="entry name" value="MFS_dom"/>
</dbReference>
<organism evidence="8">
    <name type="scientific">Dictyoglomus thermophilum</name>
    <dbReference type="NCBI Taxonomy" id="14"/>
    <lineage>
        <taxon>Bacteria</taxon>
        <taxon>Pseudomonadati</taxon>
        <taxon>Dictyoglomota</taxon>
        <taxon>Dictyoglomia</taxon>
        <taxon>Dictyoglomales</taxon>
        <taxon>Dictyoglomaceae</taxon>
        <taxon>Dictyoglomus</taxon>
    </lineage>
</organism>
<reference evidence="8" key="1">
    <citation type="journal article" date="2020" name="mSystems">
        <title>Genome- and Community-Level Interaction Insights into Carbon Utilization and Element Cycling Functions of Hydrothermarchaeota in Hydrothermal Sediment.</title>
        <authorList>
            <person name="Zhou Z."/>
            <person name="Liu Y."/>
            <person name="Xu W."/>
            <person name="Pan J."/>
            <person name="Luo Z.H."/>
            <person name="Li M."/>
        </authorList>
    </citation>
    <scope>NUCLEOTIDE SEQUENCE [LARGE SCALE GENOMIC DNA]</scope>
    <source>
        <strain evidence="8">SpSt-81</strain>
    </source>
</reference>
<evidence type="ECO:0000256" key="6">
    <source>
        <dbReference type="SAM" id="Phobius"/>
    </source>
</evidence>
<accession>A0A7C3RLU8</accession>
<dbReference type="EMBL" id="DTIN01000014">
    <property type="protein sequence ID" value="HFX13304.1"/>
    <property type="molecule type" value="Genomic_DNA"/>
</dbReference>
<keyword evidence="3 6" id="KW-0812">Transmembrane</keyword>
<keyword evidence="2" id="KW-0813">Transport</keyword>
<feature type="transmembrane region" description="Helical" evidence="6">
    <location>
        <begin position="162"/>
        <end position="184"/>
    </location>
</feature>
<keyword evidence="5 6" id="KW-0472">Membrane</keyword>
<evidence type="ECO:0000256" key="3">
    <source>
        <dbReference type="ARBA" id="ARBA00022692"/>
    </source>
</evidence>
<evidence type="ECO:0000256" key="2">
    <source>
        <dbReference type="ARBA" id="ARBA00022448"/>
    </source>
</evidence>
<feature type="transmembrane region" description="Helical" evidence="6">
    <location>
        <begin position="46"/>
        <end position="67"/>
    </location>
</feature>
<evidence type="ECO:0000313" key="8">
    <source>
        <dbReference type="EMBL" id="HFX13304.1"/>
    </source>
</evidence>
<protein>
    <submittedName>
        <fullName evidence="8">MFS transporter</fullName>
    </submittedName>
</protein>
<dbReference type="GO" id="GO:0022857">
    <property type="term" value="F:transmembrane transporter activity"/>
    <property type="evidence" value="ECO:0007669"/>
    <property type="project" value="InterPro"/>
</dbReference>
<dbReference type="InterPro" id="IPR036259">
    <property type="entry name" value="MFS_trans_sf"/>
</dbReference>
<feature type="domain" description="Major facilitator superfamily (MFS) profile" evidence="7">
    <location>
        <begin position="9"/>
        <end position="430"/>
    </location>
</feature>
<dbReference type="PANTHER" id="PTHR23505">
    <property type="entry name" value="SPINSTER"/>
    <property type="match status" value="1"/>
</dbReference>
<dbReference type="SUPFAM" id="SSF103473">
    <property type="entry name" value="MFS general substrate transporter"/>
    <property type="match status" value="1"/>
</dbReference>
<dbReference type="PROSITE" id="PS50850">
    <property type="entry name" value="MFS"/>
    <property type="match status" value="1"/>
</dbReference>
<feature type="transmembrane region" description="Helical" evidence="6">
    <location>
        <begin position="225"/>
        <end position="250"/>
    </location>
</feature>
<dbReference type="InterPro" id="IPR011701">
    <property type="entry name" value="MFS"/>
</dbReference>
<dbReference type="AlphaFoldDB" id="A0A7C3RLU8"/>